<keyword evidence="3" id="KW-1185">Reference proteome</keyword>
<dbReference type="EMBL" id="JBHSDC010000029">
    <property type="protein sequence ID" value="MFC4233173.1"/>
    <property type="molecule type" value="Genomic_DNA"/>
</dbReference>
<dbReference type="InterPro" id="IPR029044">
    <property type="entry name" value="Nucleotide-diphossugar_trans"/>
</dbReference>
<dbReference type="RefSeq" id="WP_379015346.1">
    <property type="nucleotide sequence ID" value="NZ_JBHSDC010000029.1"/>
</dbReference>
<name>A0ABV8PYI5_9BACT</name>
<proteinExistence type="predicted"/>
<reference evidence="3" key="1">
    <citation type="journal article" date="2019" name="Int. J. Syst. Evol. Microbiol.">
        <title>The Global Catalogue of Microorganisms (GCM) 10K type strain sequencing project: providing services to taxonomists for standard genome sequencing and annotation.</title>
        <authorList>
            <consortium name="The Broad Institute Genomics Platform"/>
            <consortium name="The Broad Institute Genome Sequencing Center for Infectious Disease"/>
            <person name="Wu L."/>
            <person name="Ma J."/>
        </authorList>
    </citation>
    <scope>NUCLEOTIDE SEQUENCE [LARGE SCALE GENOMIC DNA]</scope>
    <source>
        <strain evidence="3">CECT 8010</strain>
    </source>
</reference>
<dbReference type="PANTHER" id="PTHR22916">
    <property type="entry name" value="GLYCOSYLTRANSFERASE"/>
    <property type="match status" value="1"/>
</dbReference>
<dbReference type="InterPro" id="IPR001173">
    <property type="entry name" value="Glyco_trans_2-like"/>
</dbReference>
<accession>A0ABV8PYI5</accession>
<dbReference type="SUPFAM" id="SSF53448">
    <property type="entry name" value="Nucleotide-diphospho-sugar transferases"/>
    <property type="match status" value="1"/>
</dbReference>
<feature type="domain" description="Glycosyltransferase 2-like" evidence="1">
    <location>
        <begin position="7"/>
        <end position="104"/>
    </location>
</feature>
<protein>
    <submittedName>
        <fullName evidence="2">Glycosyltransferase family 2 protein</fullName>
    </submittedName>
</protein>
<dbReference type="Proteomes" id="UP001595906">
    <property type="component" value="Unassembled WGS sequence"/>
</dbReference>
<dbReference type="PANTHER" id="PTHR22916:SF3">
    <property type="entry name" value="UDP-GLCNAC:BETAGAL BETA-1,3-N-ACETYLGLUCOSAMINYLTRANSFERASE-LIKE PROTEIN 1"/>
    <property type="match status" value="1"/>
</dbReference>
<gene>
    <name evidence="2" type="ORF">ACFOW1_14830</name>
</gene>
<evidence type="ECO:0000313" key="2">
    <source>
        <dbReference type="EMBL" id="MFC4233173.1"/>
    </source>
</evidence>
<dbReference type="CDD" id="cd00761">
    <property type="entry name" value="Glyco_tranf_GTA_type"/>
    <property type="match status" value="1"/>
</dbReference>
<comment type="caution">
    <text evidence="2">The sequence shown here is derived from an EMBL/GenBank/DDBJ whole genome shotgun (WGS) entry which is preliminary data.</text>
</comment>
<organism evidence="2 3">
    <name type="scientific">Parasediminibacterium paludis</name>
    <dbReference type="NCBI Taxonomy" id="908966"/>
    <lineage>
        <taxon>Bacteria</taxon>
        <taxon>Pseudomonadati</taxon>
        <taxon>Bacteroidota</taxon>
        <taxon>Chitinophagia</taxon>
        <taxon>Chitinophagales</taxon>
        <taxon>Chitinophagaceae</taxon>
        <taxon>Parasediminibacterium</taxon>
    </lineage>
</organism>
<evidence type="ECO:0000313" key="3">
    <source>
        <dbReference type="Proteomes" id="UP001595906"/>
    </source>
</evidence>
<sequence length="324" mass="37463">MASPLLTIAIPVFERKEYFVEALNSAINQTVPVHIIVVDNASSHTFFRDTVESLGKSNIKYYRNETNLGMYGNWNKCVELCATEFVMILGDDDVLHPDFAKYFHETKQKYVDLDVFYTEIERFGNMHFGEQKKSRMPLGYISGIDILTYAAKYGLGITTVAMVFNKNVYPKHQFLYPQWAYSQDWLFAYSAFVDKKCFGESAQLVRYRVHNAGNAVKIGNRDTLSQSLVFKIIKENLAFKAPKFVRYAEIKERYIIRNAIINGEFDLISEFSNDSNNPFGIYIKSLLCQDLLSRLALKKIPFITFVVIVYFRCIRKILFTFSVV</sequence>
<evidence type="ECO:0000259" key="1">
    <source>
        <dbReference type="Pfam" id="PF00535"/>
    </source>
</evidence>
<dbReference type="Gene3D" id="3.90.550.10">
    <property type="entry name" value="Spore Coat Polysaccharide Biosynthesis Protein SpsA, Chain A"/>
    <property type="match status" value="1"/>
</dbReference>
<dbReference type="Pfam" id="PF00535">
    <property type="entry name" value="Glycos_transf_2"/>
    <property type="match status" value="1"/>
</dbReference>